<reference evidence="1" key="5">
    <citation type="journal article" date="2021" name="G3 (Bethesda)">
        <title>Aegilops tauschii genome assembly Aet v5.0 features greater sequence contiguity and improved annotation.</title>
        <authorList>
            <person name="Wang L."/>
            <person name="Zhu T."/>
            <person name="Rodriguez J.C."/>
            <person name="Deal K.R."/>
            <person name="Dubcovsky J."/>
            <person name="McGuire P.E."/>
            <person name="Lux T."/>
            <person name="Spannagl M."/>
            <person name="Mayer K.F.X."/>
            <person name="Baldrich P."/>
            <person name="Meyers B.C."/>
            <person name="Huo N."/>
            <person name="Gu Y.Q."/>
            <person name="Zhou H."/>
            <person name="Devos K.M."/>
            <person name="Bennetzen J.L."/>
            <person name="Unver T."/>
            <person name="Budak H."/>
            <person name="Gulick P.J."/>
            <person name="Galiba G."/>
            <person name="Kalapos B."/>
            <person name="Nelson D.R."/>
            <person name="Li P."/>
            <person name="You F.M."/>
            <person name="Luo M.C."/>
            <person name="Dvorak J."/>
        </authorList>
    </citation>
    <scope>NUCLEOTIDE SEQUENCE [LARGE SCALE GENOMIC DNA]</scope>
    <source>
        <strain evidence="1">cv. AL8/78</strain>
    </source>
</reference>
<dbReference type="GO" id="GO:0043041">
    <property type="term" value="P:amino acid activation for nonribosomal peptide biosynthetic process"/>
    <property type="evidence" value="ECO:0007669"/>
    <property type="project" value="TreeGrafter"/>
</dbReference>
<reference evidence="1" key="3">
    <citation type="journal article" date="2017" name="Nature">
        <title>Genome sequence of the progenitor of the wheat D genome Aegilops tauschii.</title>
        <authorList>
            <person name="Luo M.C."/>
            <person name="Gu Y.Q."/>
            <person name="Puiu D."/>
            <person name="Wang H."/>
            <person name="Twardziok S.O."/>
            <person name="Deal K.R."/>
            <person name="Huo N."/>
            <person name="Zhu T."/>
            <person name="Wang L."/>
            <person name="Wang Y."/>
            <person name="McGuire P.E."/>
            <person name="Liu S."/>
            <person name="Long H."/>
            <person name="Ramasamy R.K."/>
            <person name="Rodriguez J.C."/>
            <person name="Van S.L."/>
            <person name="Yuan L."/>
            <person name="Wang Z."/>
            <person name="Xia Z."/>
            <person name="Xiao L."/>
            <person name="Anderson O.D."/>
            <person name="Ouyang S."/>
            <person name="Liang Y."/>
            <person name="Zimin A.V."/>
            <person name="Pertea G."/>
            <person name="Qi P."/>
            <person name="Bennetzen J.L."/>
            <person name="Dai X."/>
            <person name="Dawson M.W."/>
            <person name="Muller H.G."/>
            <person name="Kugler K."/>
            <person name="Rivarola-Duarte L."/>
            <person name="Spannagl M."/>
            <person name="Mayer K.F.X."/>
            <person name="Lu F.H."/>
            <person name="Bevan M.W."/>
            <person name="Leroy P."/>
            <person name="Li P."/>
            <person name="You F.M."/>
            <person name="Sun Q."/>
            <person name="Liu Z."/>
            <person name="Lyons E."/>
            <person name="Wicker T."/>
            <person name="Salzberg S.L."/>
            <person name="Devos K.M."/>
            <person name="Dvorak J."/>
        </authorList>
    </citation>
    <scope>NUCLEOTIDE SEQUENCE [LARGE SCALE GENOMIC DNA]</scope>
    <source>
        <strain evidence="1">cv. AL8/78</strain>
    </source>
</reference>
<reference evidence="2" key="2">
    <citation type="journal article" date="2017" name="Nat. Plants">
        <title>The Aegilops tauschii genome reveals multiple impacts of transposons.</title>
        <authorList>
            <person name="Zhao G."/>
            <person name="Zou C."/>
            <person name="Li K."/>
            <person name="Wang K."/>
            <person name="Li T."/>
            <person name="Gao L."/>
            <person name="Zhang X."/>
            <person name="Wang H."/>
            <person name="Yang Z."/>
            <person name="Liu X."/>
            <person name="Jiang W."/>
            <person name="Mao L."/>
            <person name="Kong X."/>
            <person name="Jiao Y."/>
            <person name="Jia J."/>
        </authorList>
    </citation>
    <scope>NUCLEOTIDE SEQUENCE [LARGE SCALE GENOMIC DNA]</scope>
    <source>
        <strain evidence="2">cv. AL8/78</strain>
    </source>
</reference>
<accession>A0A453QE90</accession>
<proteinExistence type="predicted"/>
<evidence type="ECO:0000313" key="2">
    <source>
        <dbReference type="Proteomes" id="UP000015105"/>
    </source>
</evidence>
<dbReference type="InterPro" id="IPR052091">
    <property type="entry name" value="Beta-ala_Activ/Resist"/>
</dbReference>
<keyword evidence="2" id="KW-1185">Reference proteome</keyword>
<sequence>MDRNSVMGSQWILNFCLHKKWSIGRCNRFMHDDEGKLQLEGVCSYVSYNKRGYLQELWNIPLDSCVDASPLLVLNNGMINIFIGSHSHLFLCIDGCK</sequence>
<reference evidence="2" key="1">
    <citation type="journal article" date="2014" name="Science">
        <title>Ancient hybridizations among the ancestral genomes of bread wheat.</title>
        <authorList>
            <consortium name="International Wheat Genome Sequencing Consortium,"/>
            <person name="Marcussen T."/>
            <person name="Sandve S.R."/>
            <person name="Heier L."/>
            <person name="Spannagl M."/>
            <person name="Pfeifer M."/>
            <person name="Jakobsen K.S."/>
            <person name="Wulff B.B."/>
            <person name="Steuernagel B."/>
            <person name="Mayer K.F."/>
            <person name="Olsen O.A."/>
        </authorList>
    </citation>
    <scope>NUCLEOTIDE SEQUENCE [LARGE SCALE GENOMIC DNA]</scope>
    <source>
        <strain evidence="2">cv. AL8/78</strain>
    </source>
</reference>
<dbReference type="Gramene" id="AET7Gv20073800.53">
    <property type="protein sequence ID" value="AET7Gv20073800.53"/>
    <property type="gene ID" value="AET7Gv20073800"/>
</dbReference>
<reference evidence="1" key="4">
    <citation type="submission" date="2019-03" db="UniProtKB">
        <authorList>
            <consortium name="EnsemblPlants"/>
        </authorList>
    </citation>
    <scope>IDENTIFICATION</scope>
</reference>
<dbReference type="EnsemblPlants" id="AET7Gv20073800.53">
    <property type="protein sequence ID" value="AET7Gv20073800.53"/>
    <property type="gene ID" value="AET7Gv20073800"/>
</dbReference>
<dbReference type="PANTHER" id="PTHR44394">
    <property type="entry name" value="BETA-ALANINE-ACTIVATING ENZYME"/>
    <property type="match status" value="1"/>
</dbReference>
<dbReference type="AlphaFoldDB" id="A0A453QE90"/>
<name>A0A453QE90_AEGTS</name>
<dbReference type="Proteomes" id="UP000015105">
    <property type="component" value="Chromosome 7D"/>
</dbReference>
<organism evidence="1 2">
    <name type="scientific">Aegilops tauschii subsp. strangulata</name>
    <name type="common">Goatgrass</name>
    <dbReference type="NCBI Taxonomy" id="200361"/>
    <lineage>
        <taxon>Eukaryota</taxon>
        <taxon>Viridiplantae</taxon>
        <taxon>Streptophyta</taxon>
        <taxon>Embryophyta</taxon>
        <taxon>Tracheophyta</taxon>
        <taxon>Spermatophyta</taxon>
        <taxon>Magnoliopsida</taxon>
        <taxon>Liliopsida</taxon>
        <taxon>Poales</taxon>
        <taxon>Poaceae</taxon>
        <taxon>BOP clade</taxon>
        <taxon>Pooideae</taxon>
        <taxon>Triticodae</taxon>
        <taxon>Triticeae</taxon>
        <taxon>Triticinae</taxon>
        <taxon>Aegilops</taxon>
    </lineage>
</organism>
<protein>
    <submittedName>
        <fullName evidence="1">Uncharacterized protein</fullName>
    </submittedName>
</protein>
<evidence type="ECO:0000313" key="1">
    <source>
        <dbReference type="EnsemblPlants" id="AET7Gv20073800.53"/>
    </source>
</evidence>
<dbReference type="PANTHER" id="PTHR44394:SF1">
    <property type="entry name" value="BETA-ALANINE-ACTIVATING ENZYME"/>
    <property type="match status" value="1"/>
</dbReference>